<name>A0ABP6T1H4_9ACTN</name>
<evidence type="ECO:0000313" key="4">
    <source>
        <dbReference type="Proteomes" id="UP001501676"/>
    </source>
</evidence>
<protein>
    <submittedName>
        <fullName evidence="3">Alpha/beta hydrolase fold domain-containing protein</fullName>
    </submittedName>
</protein>
<dbReference type="GO" id="GO:0016787">
    <property type="term" value="F:hydrolase activity"/>
    <property type="evidence" value="ECO:0007669"/>
    <property type="project" value="UniProtKB-KW"/>
</dbReference>
<feature type="domain" description="Alpha/beta hydrolase fold-3" evidence="2">
    <location>
        <begin position="79"/>
        <end position="293"/>
    </location>
</feature>
<evidence type="ECO:0000313" key="3">
    <source>
        <dbReference type="EMBL" id="GAA3389250.1"/>
    </source>
</evidence>
<proteinExistence type="predicted"/>
<dbReference type="InterPro" id="IPR013094">
    <property type="entry name" value="AB_hydrolase_3"/>
</dbReference>
<evidence type="ECO:0000259" key="2">
    <source>
        <dbReference type="Pfam" id="PF07859"/>
    </source>
</evidence>
<keyword evidence="4" id="KW-1185">Reference proteome</keyword>
<dbReference type="InterPro" id="IPR029058">
    <property type="entry name" value="AB_hydrolase_fold"/>
</dbReference>
<dbReference type="Gene3D" id="3.40.50.1820">
    <property type="entry name" value="alpha/beta hydrolase"/>
    <property type="match status" value="1"/>
</dbReference>
<reference evidence="4" key="1">
    <citation type="journal article" date="2019" name="Int. J. Syst. Evol. Microbiol.">
        <title>The Global Catalogue of Microorganisms (GCM) 10K type strain sequencing project: providing services to taxonomists for standard genome sequencing and annotation.</title>
        <authorList>
            <consortium name="The Broad Institute Genomics Platform"/>
            <consortium name="The Broad Institute Genome Sequencing Center for Infectious Disease"/>
            <person name="Wu L."/>
            <person name="Ma J."/>
        </authorList>
    </citation>
    <scope>NUCLEOTIDE SEQUENCE [LARGE SCALE GENOMIC DNA]</scope>
    <source>
        <strain evidence="4">JCM 9458</strain>
    </source>
</reference>
<sequence length="324" mass="33889">MPIHPQIAAKLPLLEGITSFEAAMTDPAQRALLDEFLMITGAPEPPQVATRDETVAGPHGPVPVRIYEPSTPGPDRPALVWMHGGAFVGGDLAMPEADWTARQICDRAGTVVVSVDYRLCHGGVHYPVPHDDVVAAFRWVRENAETLGVDTARLSIGGASAGGNLAIGAALKLRDADGRPPVALLALYPVAHAVLPPASASLAADMAAIPAVLRFAPPQTAWINQNYLGGPLSTADGYAFGAHAVLEGLCPTLVINAEYDDLRPSGEDFAARCARAGVDVRQLTAPGMLHGFLNSRPDLEPVGHALDVMAEVVTGSRITAPLPA</sequence>
<dbReference type="PANTHER" id="PTHR48081">
    <property type="entry name" value="AB HYDROLASE SUPERFAMILY PROTEIN C4A8.06C"/>
    <property type="match status" value="1"/>
</dbReference>
<comment type="caution">
    <text evidence="3">The sequence shown here is derived from an EMBL/GenBank/DDBJ whole genome shotgun (WGS) entry which is preliminary data.</text>
</comment>
<accession>A0ABP6T1H4</accession>
<dbReference type="RefSeq" id="WP_345729546.1">
    <property type="nucleotide sequence ID" value="NZ_BAAAYN010000024.1"/>
</dbReference>
<gene>
    <name evidence="3" type="ORF">GCM10020369_38650</name>
</gene>
<dbReference type="Pfam" id="PF07859">
    <property type="entry name" value="Abhydrolase_3"/>
    <property type="match status" value="1"/>
</dbReference>
<dbReference type="PANTHER" id="PTHR48081:SF8">
    <property type="entry name" value="ALPHA_BETA HYDROLASE FOLD-3 DOMAIN-CONTAINING PROTEIN-RELATED"/>
    <property type="match status" value="1"/>
</dbReference>
<evidence type="ECO:0000256" key="1">
    <source>
        <dbReference type="ARBA" id="ARBA00022801"/>
    </source>
</evidence>
<dbReference type="EMBL" id="BAAAYN010000024">
    <property type="protein sequence ID" value="GAA3389250.1"/>
    <property type="molecule type" value="Genomic_DNA"/>
</dbReference>
<organism evidence="3 4">
    <name type="scientific">Cryptosporangium minutisporangium</name>
    <dbReference type="NCBI Taxonomy" id="113569"/>
    <lineage>
        <taxon>Bacteria</taxon>
        <taxon>Bacillati</taxon>
        <taxon>Actinomycetota</taxon>
        <taxon>Actinomycetes</taxon>
        <taxon>Cryptosporangiales</taxon>
        <taxon>Cryptosporangiaceae</taxon>
        <taxon>Cryptosporangium</taxon>
    </lineage>
</organism>
<keyword evidence="1 3" id="KW-0378">Hydrolase</keyword>
<dbReference type="Proteomes" id="UP001501676">
    <property type="component" value="Unassembled WGS sequence"/>
</dbReference>
<dbReference type="SUPFAM" id="SSF53474">
    <property type="entry name" value="alpha/beta-Hydrolases"/>
    <property type="match status" value="1"/>
</dbReference>
<dbReference type="InterPro" id="IPR050300">
    <property type="entry name" value="GDXG_lipolytic_enzyme"/>
</dbReference>